<keyword evidence="6" id="KW-0378">Hydrolase</keyword>
<evidence type="ECO:0000259" key="8">
    <source>
        <dbReference type="Pfam" id="PF01095"/>
    </source>
</evidence>
<evidence type="ECO:0000256" key="2">
    <source>
        <dbReference type="ARBA" id="ARBA00005184"/>
    </source>
</evidence>
<feature type="domain" description="Pectinesterase catalytic" evidence="8">
    <location>
        <begin position="9"/>
        <end position="144"/>
    </location>
</feature>
<evidence type="ECO:0000256" key="5">
    <source>
        <dbReference type="ARBA" id="ARBA00022512"/>
    </source>
</evidence>
<dbReference type="GO" id="GO:0042545">
    <property type="term" value="P:cell wall modification"/>
    <property type="evidence" value="ECO:0007669"/>
    <property type="project" value="InterPro"/>
</dbReference>
<evidence type="ECO:0000313" key="9">
    <source>
        <dbReference type="EMBL" id="PON37297.1"/>
    </source>
</evidence>
<dbReference type="AlphaFoldDB" id="A0A2P5AL71"/>
<evidence type="ECO:0000256" key="7">
    <source>
        <dbReference type="ARBA" id="ARBA00023085"/>
    </source>
</evidence>
<name>A0A2P5AL71_PARAD</name>
<dbReference type="PANTHER" id="PTHR31321:SF12">
    <property type="entry name" value="PECTINESTERASE 31"/>
    <property type="match status" value="1"/>
</dbReference>
<dbReference type="Gene3D" id="2.160.20.10">
    <property type="entry name" value="Single-stranded right-handed beta-helix, Pectin lyase-like"/>
    <property type="match status" value="1"/>
</dbReference>
<keyword evidence="5" id="KW-0134">Cell wall</keyword>
<comment type="subcellular location">
    <subcellularLocation>
        <location evidence="1">Secreted</location>
        <location evidence="1">Cell wall</location>
    </subcellularLocation>
</comment>
<evidence type="ECO:0000256" key="4">
    <source>
        <dbReference type="ARBA" id="ARBA00013229"/>
    </source>
</evidence>
<dbReference type="Pfam" id="PF01095">
    <property type="entry name" value="Pectinesterase"/>
    <property type="match status" value="1"/>
</dbReference>
<comment type="caution">
    <text evidence="9">The sequence shown here is derived from an EMBL/GenBank/DDBJ whole genome shotgun (WGS) entry which is preliminary data.</text>
</comment>
<dbReference type="OrthoDB" id="2019149at2759"/>
<dbReference type="UniPathway" id="UPA00545">
    <property type="reaction ID" value="UER00823"/>
</dbReference>
<gene>
    <name evidence="9" type="ORF">PanWU01x14_321440</name>
</gene>
<dbReference type="InterPro" id="IPR000070">
    <property type="entry name" value="Pectinesterase_cat"/>
</dbReference>
<dbReference type="Proteomes" id="UP000237105">
    <property type="component" value="Unassembled WGS sequence"/>
</dbReference>
<keyword evidence="10" id="KW-1185">Reference proteome</keyword>
<reference evidence="10" key="1">
    <citation type="submission" date="2016-06" db="EMBL/GenBank/DDBJ databases">
        <title>Parallel loss of symbiosis genes in relatives of nitrogen-fixing non-legume Parasponia.</title>
        <authorList>
            <person name="Van Velzen R."/>
            <person name="Holmer R."/>
            <person name="Bu F."/>
            <person name="Rutten L."/>
            <person name="Van Zeijl A."/>
            <person name="Liu W."/>
            <person name="Santuari L."/>
            <person name="Cao Q."/>
            <person name="Sharma T."/>
            <person name="Shen D."/>
            <person name="Roswanjaya Y."/>
            <person name="Wardhani T."/>
            <person name="Kalhor M.S."/>
            <person name="Jansen J."/>
            <person name="Van den Hoogen J."/>
            <person name="Gungor B."/>
            <person name="Hartog M."/>
            <person name="Hontelez J."/>
            <person name="Verver J."/>
            <person name="Yang W.-C."/>
            <person name="Schijlen E."/>
            <person name="Repin R."/>
            <person name="Schilthuizen M."/>
            <person name="Schranz E."/>
            <person name="Heidstra R."/>
            <person name="Miyata K."/>
            <person name="Fedorova E."/>
            <person name="Kohlen W."/>
            <person name="Bisseling T."/>
            <person name="Smit S."/>
            <person name="Geurts R."/>
        </authorList>
    </citation>
    <scope>NUCLEOTIDE SEQUENCE [LARGE SCALE GENOMIC DNA]</scope>
    <source>
        <strain evidence="10">cv. WU1-14</strain>
    </source>
</reference>
<dbReference type="GO" id="GO:0030599">
    <property type="term" value="F:pectinesterase activity"/>
    <property type="evidence" value="ECO:0007669"/>
    <property type="project" value="UniProtKB-EC"/>
</dbReference>
<evidence type="ECO:0000313" key="10">
    <source>
        <dbReference type="Proteomes" id="UP000237105"/>
    </source>
</evidence>
<dbReference type="EC" id="3.1.1.11" evidence="4"/>
<dbReference type="EMBL" id="JXTB01000536">
    <property type="protein sequence ID" value="PON37297.1"/>
    <property type="molecule type" value="Genomic_DNA"/>
</dbReference>
<comment type="similarity">
    <text evidence="3">Belongs to the pectinesterase family.</text>
</comment>
<evidence type="ECO:0000256" key="6">
    <source>
        <dbReference type="ARBA" id="ARBA00022801"/>
    </source>
</evidence>
<organism evidence="9 10">
    <name type="scientific">Parasponia andersonii</name>
    <name type="common">Sponia andersonii</name>
    <dbReference type="NCBI Taxonomy" id="3476"/>
    <lineage>
        <taxon>Eukaryota</taxon>
        <taxon>Viridiplantae</taxon>
        <taxon>Streptophyta</taxon>
        <taxon>Embryophyta</taxon>
        <taxon>Tracheophyta</taxon>
        <taxon>Spermatophyta</taxon>
        <taxon>Magnoliopsida</taxon>
        <taxon>eudicotyledons</taxon>
        <taxon>Gunneridae</taxon>
        <taxon>Pentapetalae</taxon>
        <taxon>rosids</taxon>
        <taxon>fabids</taxon>
        <taxon>Rosales</taxon>
        <taxon>Cannabaceae</taxon>
        <taxon>Parasponia</taxon>
    </lineage>
</organism>
<evidence type="ECO:0000256" key="3">
    <source>
        <dbReference type="ARBA" id="ARBA00008891"/>
    </source>
</evidence>
<comment type="pathway">
    <text evidence="2">Glycan metabolism; pectin degradation; 2-dehydro-3-deoxy-D-gluconate from pectin: step 1/5.</text>
</comment>
<sequence>MAASSVVIRVDQDGSGDFRTVQEAIDSVPLCNTRRTVIRLSPGIYRQPVYVPKTKNLITLAGLIPEDTFLTWNNTATRIEHHQASRVVGTGTFGCGSTIVEGEDFIAENITFENSSPEGSGQAVAIRVTADRCAFYNCRFLGWQVCPLFLGCKSFAGWIL</sequence>
<dbReference type="PANTHER" id="PTHR31321">
    <property type="entry name" value="ACYL-COA THIOESTER HYDROLASE YBHC-RELATED"/>
    <property type="match status" value="1"/>
</dbReference>
<keyword evidence="5" id="KW-0964">Secreted</keyword>
<dbReference type="STRING" id="3476.A0A2P5AL71"/>
<accession>A0A2P5AL71</accession>
<proteinExistence type="inferred from homology"/>
<dbReference type="InterPro" id="IPR011050">
    <property type="entry name" value="Pectin_lyase_fold/virulence"/>
</dbReference>
<keyword evidence="7" id="KW-0063">Aspartyl esterase</keyword>
<dbReference type="GO" id="GO:0045490">
    <property type="term" value="P:pectin catabolic process"/>
    <property type="evidence" value="ECO:0007669"/>
    <property type="project" value="UniProtKB-UniPathway"/>
</dbReference>
<evidence type="ECO:0000256" key="1">
    <source>
        <dbReference type="ARBA" id="ARBA00004191"/>
    </source>
</evidence>
<dbReference type="InterPro" id="IPR012334">
    <property type="entry name" value="Pectin_lyas_fold"/>
</dbReference>
<protein>
    <recommendedName>
        <fullName evidence="4">pectinesterase</fullName>
        <ecNumber evidence="4">3.1.1.11</ecNumber>
    </recommendedName>
</protein>
<dbReference type="SUPFAM" id="SSF51126">
    <property type="entry name" value="Pectin lyase-like"/>
    <property type="match status" value="1"/>
</dbReference>